<keyword evidence="2" id="KW-1185">Reference proteome</keyword>
<accession>A0A4Y3KLN2</accession>
<protein>
    <submittedName>
        <fullName evidence="1">Uncharacterized protein</fullName>
    </submittedName>
</protein>
<dbReference type="EMBL" id="BJLQ01000010">
    <property type="protein sequence ID" value="GEA84045.1"/>
    <property type="molecule type" value="Genomic_DNA"/>
</dbReference>
<evidence type="ECO:0000313" key="1">
    <source>
        <dbReference type="EMBL" id="GEA84045.1"/>
    </source>
</evidence>
<comment type="caution">
    <text evidence="1">The sequence shown here is derived from an EMBL/GenBank/DDBJ whole genome shotgun (WGS) entry which is preliminary data.</text>
</comment>
<dbReference type="AlphaFoldDB" id="A0A4Y3KLN2"/>
<evidence type="ECO:0000313" key="2">
    <source>
        <dbReference type="Proteomes" id="UP000320461"/>
    </source>
</evidence>
<proteinExistence type="predicted"/>
<dbReference type="Proteomes" id="UP000320461">
    <property type="component" value="Unassembled WGS sequence"/>
</dbReference>
<sequence>MAPREQLERRVVTQQAGAAQDKRVVHDRLIVSSSRVSHARTAVRGTPGSKVLADRLGDPSLLRRDVDTTMA</sequence>
<gene>
    <name evidence="1" type="ORF">CGE01nite_12960</name>
</gene>
<reference evidence="1 2" key="1">
    <citation type="submission" date="2019-06" db="EMBL/GenBank/DDBJ databases">
        <title>Whole genome shotgun sequence of Cellulomonas gelida NBRC 3748.</title>
        <authorList>
            <person name="Hosoyama A."/>
            <person name="Uohara A."/>
            <person name="Ohji S."/>
            <person name="Ichikawa N."/>
        </authorList>
    </citation>
    <scope>NUCLEOTIDE SEQUENCE [LARGE SCALE GENOMIC DNA]</scope>
    <source>
        <strain evidence="1 2">NBRC 3748</strain>
    </source>
</reference>
<organism evidence="1 2">
    <name type="scientific">Cellulomonas gelida</name>
    <dbReference type="NCBI Taxonomy" id="1712"/>
    <lineage>
        <taxon>Bacteria</taxon>
        <taxon>Bacillati</taxon>
        <taxon>Actinomycetota</taxon>
        <taxon>Actinomycetes</taxon>
        <taxon>Micrococcales</taxon>
        <taxon>Cellulomonadaceae</taxon>
        <taxon>Cellulomonas</taxon>
    </lineage>
</organism>
<name>A0A4Y3KLN2_9CELL</name>